<dbReference type="PANTHER" id="PTHR13369:SF0">
    <property type="entry name" value="GLUTATHIONE S-TRANSFERASE C-TERMINAL DOMAIN-CONTAINING PROTEIN"/>
    <property type="match status" value="1"/>
</dbReference>
<evidence type="ECO:0000313" key="2">
    <source>
        <dbReference type="EMBL" id="CAD9199946.1"/>
    </source>
</evidence>
<proteinExistence type="predicted"/>
<reference evidence="2" key="1">
    <citation type="submission" date="2021-01" db="EMBL/GenBank/DDBJ databases">
        <authorList>
            <person name="Corre E."/>
            <person name="Pelletier E."/>
            <person name="Niang G."/>
            <person name="Scheremetjew M."/>
            <person name="Finn R."/>
            <person name="Kale V."/>
            <person name="Holt S."/>
            <person name="Cochrane G."/>
            <person name="Meng A."/>
            <person name="Brown T."/>
            <person name="Cohen L."/>
        </authorList>
    </citation>
    <scope>NUCLEOTIDE SEQUENCE</scope>
    <source>
        <strain evidence="2">PLY429</strain>
    </source>
</reference>
<organism evidence="2">
    <name type="scientific">Tetraselmis chuii</name>
    <dbReference type="NCBI Taxonomy" id="63592"/>
    <lineage>
        <taxon>Eukaryota</taxon>
        <taxon>Viridiplantae</taxon>
        <taxon>Chlorophyta</taxon>
        <taxon>core chlorophytes</taxon>
        <taxon>Chlorodendrophyceae</taxon>
        <taxon>Chlorodendrales</taxon>
        <taxon>Chlorodendraceae</taxon>
        <taxon>Tetraselmis</taxon>
    </lineage>
</organism>
<gene>
    <name evidence="2" type="ORF">TCHU04912_LOCUS2179</name>
</gene>
<dbReference type="Gene3D" id="3.40.50.150">
    <property type="entry name" value="Vaccinia Virus protein VP39"/>
    <property type="match status" value="1"/>
</dbReference>
<name>A0A7S1SIH7_9CHLO</name>
<dbReference type="AlphaFoldDB" id="A0A7S1SIH7"/>
<dbReference type="Pfam" id="PF13679">
    <property type="entry name" value="Methyltransf_32"/>
    <property type="match status" value="1"/>
</dbReference>
<dbReference type="EMBL" id="HBGG01004661">
    <property type="protein sequence ID" value="CAD9199946.1"/>
    <property type="molecule type" value="Transcribed_RNA"/>
</dbReference>
<feature type="domain" description="Methyltransferase" evidence="1">
    <location>
        <begin position="9"/>
        <end position="124"/>
    </location>
</feature>
<evidence type="ECO:0000259" key="1">
    <source>
        <dbReference type="Pfam" id="PF13679"/>
    </source>
</evidence>
<dbReference type="PANTHER" id="PTHR13369">
    <property type="match status" value="1"/>
</dbReference>
<dbReference type="SUPFAM" id="SSF53335">
    <property type="entry name" value="S-adenosyl-L-methionine-dependent methyltransferases"/>
    <property type="match status" value="1"/>
</dbReference>
<protein>
    <recommendedName>
        <fullName evidence="1">Methyltransferase domain-containing protein</fullName>
    </recommendedName>
</protein>
<dbReference type="InterPro" id="IPR029063">
    <property type="entry name" value="SAM-dependent_MTases_sf"/>
</dbReference>
<accession>A0A7S1SIH7</accession>
<sequence length="218" mass="23680">MASERRGRSVDTIWDLACGHGLLGIMLACRFPRKRVVCVDLEARPAFAAYRAAWERCGDLSPGWEKPLQNVEYREGDLLGVFESGEVKPGDCCVALHACNEANRDVVEGARHAGASWAVMPCCIRTALYLPDCGLEQLPSDSRYMLLAGAFGGQYDAQIVRSIDRRITARPILLAGGLPLGPTADCNDSANGGRALRLESDALEVDRNSRAPPLVHFP</sequence>
<dbReference type="InterPro" id="IPR025714">
    <property type="entry name" value="Methyltranfer_dom"/>
</dbReference>
<dbReference type="PROSITE" id="PS51257">
    <property type="entry name" value="PROKAR_LIPOPROTEIN"/>
    <property type="match status" value="1"/>
</dbReference>
<dbReference type="GO" id="GO:0005737">
    <property type="term" value="C:cytoplasm"/>
    <property type="evidence" value="ECO:0007669"/>
    <property type="project" value="TreeGrafter"/>
</dbReference>